<dbReference type="AlphaFoldDB" id="E3I8R3"/>
<accession>E3I8R3</accession>
<keyword evidence="2" id="KW-1185">Reference proteome</keyword>
<protein>
    <submittedName>
        <fullName evidence="1">Uncharacterized protein</fullName>
    </submittedName>
</protein>
<gene>
    <name evidence="1" type="ordered locus">Rvan_2834</name>
</gene>
<reference evidence="2" key="1">
    <citation type="journal article" date="2011" name="J. Bacteriol.">
        <title>Genome sequences of eight morphologically diverse alphaproteobacteria.</title>
        <authorList>
            <consortium name="US DOE Joint Genome Institute"/>
            <person name="Brown P.J."/>
            <person name="Kysela D.T."/>
            <person name="Buechlein A."/>
            <person name="Hemmerich C."/>
            <person name="Brun Y.V."/>
        </authorList>
    </citation>
    <scope>NUCLEOTIDE SEQUENCE [LARGE SCALE GENOMIC DNA]</scope>
    <source>
        <strain evidence="2">ATCC 17100 / ATH 3.1.1 / DSM 162 / LMG 4299</strain>
    </source>
</reference>
<proteinExistence type="predicted"/>
<dbReference type="HOGENOM" id="CLU_3188394_0_0_5"/>
<evidence type="ECO:0000313" key="1">
    <source>
        <dbReference type="EMBL" id="ADP72042.1"/>
    </source>
</evidence>
<organism evidence="1 2">
    <name type="scientific">Rhodomicrobium vannielii (strain ATCC 17100 / DSM 162 / LMG 4299 / NCIMB 10020 / ATH 3.1.1)</name>
    <dbReference type="NCBI Taxonomy" id="648757"/>
    <lineage>
        <taxon>Bacteria</taxon>
        <taxon>Pseudomonadati</taxon>
        <taxon>Pseudomonadota</taxon>
        <taxon>Alphaproteobacteria</taxon>
        <taxon>Hyphomicrobiales</taxon>
        <taxon>Hyphomicrobiaceae</taxon>
        <taxon>Rhodomicrobium</taxon>
    </lineage>
</organism>
<dbReference type="EMBL" id="CP002292">
    <property type="protein sequence ID" value="ADP72042.1"/>
    <property type="molecule type" value="Genomic_DNA"/>
</dbReference>
<dbReference type="Proteomes" id="UP000001399">
    <property type="component" value="Chromosome"/>
</dbReference>
<dbReference type="STRING" id="648757.Rvan_2834"/>
<dbReference type="KEGG" id="rva:Rvan_2834"/>
<name>E3I8R3_RHOVT</name>
<sequence>MARKRRFLVPFAKLIHREGSFLVRIPTDIHGGFHGEVFERCRRGDR</sequence>
<evidence type="ECO:0000313" key="2">
    <source>
        <dbReference type="Proteomes" id="UP000001399"/>
    </source>
</evidence>